<sequence length="312" mass="34728">MEQMKRSHTPKVVCFGEILWDVLPDVRNPGGAPMNVAYHLNKLGIAVDLLSSVGYDQAGDDLIAFLQSGGISSTLVQRSSVYATSEVLARISENHEVTYDIVKPVAWDQINYTVEMGKAVAQADAIVFGSLSAREQVTRKTLYSLIESARYRVFDVNLRAPHYSDEIIIDLLKKADMVKLNLSELLLIVRWLSTVQITDEVQAVELLFSRFEIQEVLITKGGKGATYYSRQIRYDYPTYAIEVADTIGSGDAFLAAFLAMKLAGEPLEVILDYAVAMGAFITSQSGACPNYSKFDLERFIWKKKYMDFASAS</sequence>
<dbReference type="Proteomes" id="UP000662074">
    <property type="component" value="Unassembled WGS sequence"/>
</dbReference>
<comment type="caution">
    <text evidence="5">The sequence shown here is derived from an EMBL/GenBank/DDBJ whole genome shotgun (WGS) entry which is preliminary data.</text>
</comment>
<dbReference type="EMBL" id="BMDO01000013">
    <property type="protein sequence ID" value="GGI52456.1"/>
    <property type="molecule type" value="Genomic_DNA"/>
</dbReference>
<protein>
    <submittedName>
        <fullName evidence="5">2-dehydro-3-deoxygluconokinase</fullName>
    </submittedName>
</protein>
<dbReference type="PROSITE" id="PS00583">
    <property type="entry name" value="PFKB_KINASES_1"/>
    <property type="match status" value="1"/>
</dbReference>
<comment type="similarity">
    <text evidence="1">Belongs to the carbohydrate kinase PfkB family.</text>
</comment>
<evidence type="ECO:0000256" key="2">
    <source>
        <dbReference type="ARBA" id="ARBA00022679"/>
    </source>
</evidence>
<keyword evidence="2" id="KW-0808">Transferase</keyword>
<dbReference type="InterPro" id="IPR002173">
    <property type="entry name" value="Carboh/pur_kinase_PfkB_CS"/>
</dbReference>
<evidence type="ECO:0000256" key="1">
    <source>
        <dbReference type="ARBA" id="ARBA00010688"/>
    </source>
</evidence>
<dbReference type="GO" id="GO:0016301">
    <property type="term" value="F:kinase activity"/>
    <property type="evidence" value="ECO:0007669"/>
    <property type="project" value="UniProtKB-KW"/>
</dbReference>
<reference evidence="5" key="1">
    <citation type="journal article" date="2014" name="Int. J. Syst. Evol. Microbiol.">
        <title>Complete genome sequence of Corynebacterium casei LMG S-19264T (=DSM 44701T), isolated from a smear-ripened cheese.</title>
        <authorList>
            <consortium name="US DOE Joint Genome Institute (JGI-PGF)"/>
            <person name="Walter F."/>
            <person name="Albersmeier A."/>
            <person name="Kalinowski J."/>
            <person name="Ruckert C."/>
        </authorList>
    </citation>
    <scope>NUCLEOTIDE SEQUENCE</scope>
    <source>
        <strain evidence="5">CCM 8711</strain>
    </source>
</reference>
<reference evidence="5" key="2">
    <citation type="submission" date="2020-09" db="EMBL/GenBank/DDBJ databases">
        <authorList>
            <person name="Sun Q."/>
            <person name="Sedlacek I."/>
        </authorList>
    </citation>
    <scope>NUCLEOTIDE SEQUENCE</scope>
    <source>
        <strain evidence="5">CCM 8711</strain>
    </source>
</reference>
<organism evidence="5 6">
    <name type="scientific">Mucilaginibacter galii</name>
    <dbReference type="NCBI Taxonomy" id="2005073"/>
    <lineage>
        <taxon>Bacteria</taxon>
        <taxon>Pseudomonadati</taxon>
        <taxon>Bacteroidota</taxon>
        <taxon>Sphingobacteriia</taxon>
        <taxon>Sphingobacteriales</taxon>
        <taxon>Sphingobacteriaceae</taxon>
        <taxon>Mucilaginibacter</taxon>
    </lineage>
</organism>
<proteinExistence type="inferred from homology"/>
<keyword evidence="3" id="KW-0418">Kinase</keyword>
<evidence type="ECO:0000313" key="6">
    <source>
        <dbReference type="Proteomes" id="UP000662074"/>
    </source>
</evidence>
<feature type="domain" description="Carbohydrate kinase PfkB" evidence="4">
    <location>
        <begin position="27"/>
        <end position="289"/>
    </location>
</feature>
<dbReference type="PANTHER" id="PTHR43085:SF57">
    <property type="entry name" value="CARBOHYDRATE KINASE PFKB DOMAIN-CONTAINING PROTEIN"/>
    <property type="match status" value="1"/>
</dbReference>
<dbReference type="Pfam" id="PF00294">
    <property type="entry name" value="PfkB"/>
    <property type="match status" value="1"/>
</dbReference>
<keyword evidence="6" id="KW-1185">Reference proteome</keyword>
<dbReference type="InterPro" id="IPR011611">
    <property type="entry name" value="PfkB_dom"/>
</dbReference>
<dbReference type="Gene3D" id="3.40.1190.20">
    <property type="match status" value="1"/>
</dbReference>
<name>A0A917JC13_9SPHI</name>
<dbReference type="SUPFAM" id="SSF53613">
    <property type="entry name" value="Ribokinase-like"/>
    <property type="match status" value="1"/>
</dbReference>
<dbReference type="PROSITE" id="PS00584">
    <property type="entry name" value="PFKB_KINASES_2"/>
    <property type="match status" value="1"/>
</dbReference>
<dbReference type="InterPro" id="IPR050306">
    <property type="entry name" value="PfkB_Carbo_kinase"/>
</dbReference>
<evidence type="ECO:0000259" key="4">
    <source>
        <dbReference type="Pfam" id="PF00294"/>
    </source>
</evidence>
<gene>
    <name evidence="5" type="ORF">GCM10011425_36680</name>
</gene>
<dbReference type="PANTHER" id="PTHR43085">
    <property type="entry name" value="HEXOKINASE FAMILY MEMBER"/>
    <property type="match status" value="1"/>
</dbReference>
<accession>A0A917JC13</accession>
<dbReference type="CDD" id="cd01167">
    <property type="entry name" value="bac_FRK"/>
    <property type="match status" value="1"/>
</dbReference>
<dbReference type="AlphaFoldDB" id="A0A917JC13"/>
<evidence type="ECO:0000313" key="5">
    <source>
        <dbReference type="EMBL" id="GGI52456.1"/>
    </source>
</evidence>
<dbReference type="InterPro" id="IPR029056">
    <property type="entry name" value="Ribokinase-like"/>
</dbReference>
<evidence type="ECO:0000256" key="3">
    <source>
        <dbReference type="ARBA" id="ARBA00022777"/>
    </source>
</evidence>